<organism evidence="3 4">
    <name type="scientific">Herbiconiux flava</name>
    <dbReference type="NCBI Taxonomy" id="881268"/>
    <lineage>
        <taxon>Bacteria</taxon>
        <taxon>Bacillati</taxon>
        <taxon>Actinomycetota</taxon>
        <taxon>Actinomycetes</taxon>
        <taxon>Micrococcales</taxon>
        <taxon>Microbacteriaceae</taxon>
        <taxon>Herbiconiux</taxon>
    </lineage>
</organism>
<sequence length="135" mass="14933">MTASDEIDQLIAKHPDWRGAKLAEMRRIILEVDPGIVEEWKWMGSPVWELDGILIVGDIFKAKVKLGFLYGASLDDPQGLFNGELGGNQRRSVEFAEGHSVDEQAFKDLVRAAIERNRAKPAKPAKAKTSKTTGS</sequence>
<dbReference type="SUPFAM" id="SSF159888">
    <property type="entry name" value="YdhG-like"/>
    <property type="match status" value="1"/>
</dbReference>
<feature type="region of interest" description="Disordered" evidence="1">
    <location>
        <begin position="115"/>
        <end position="135"/>
    </location>
</feature>
<dbReference type="RefSeq" id="WP_179548895.1">
    <property type="nucleotide sequence ID" value="NZ_BSEW01000002.1"/>
</dbReference>
<evidence type="ECO:0000259" key="2">
    <source>
        <dbReference type="Pfam" id="PF08818"/>
    </source>
</evidence>
<keyword evidence="4" id="KW-1185">Reference proteome</keyword>
<dbReference type="InterPro" id="IPR014922">
    <property type="entry name" value="YdhG-like"/>
</dbReference>
<feature type="compositionally biased region" description="Basic residues" evidence="1">
    <location>
        <begin position="119"/>
        <end position="129"/>
    </location>
</feature>
<evidence type="ECO:0000313" key="3">
    <source>
        <dbReference type="EMBL" id="NYD72073.1"/>
    </source>
</evidence>
<evidence type="ECO:0000256" key="1">
    <source>
        <dbReference type="SAM" id="MobiDB-lite"/>
    </source>
</evidence>
<dbReference type="Pfam" id="PF08818">
    <property type="entry name" value="DUF1801"/>
    <property type="match status" value="1"/>
</dbReference>
<name>A0A852STL1_9MICO</name>
<dbReference type="Gene3D" id="3.90.1150.200">
    <property type="match status" value="1"/>
</dbReference>
<reference evidence="3 4" key="1">
    <citation type="submission" date="2020-07" db="EMBL/GenBank/DDBJ databases">
        <title>Sequencing the genomes of 1000 actinobacteria strains.</title>
        <authorList>
            <person name="Klenk H.-P."/>
        </authorList>
    </citation>
    <scope>NUCLEOTIDE SEQUENCE [LARGE SCALE GENOMIC DNA]</scope>
    <source>
        <strain evidence="3 4">DSM 26474</strain>
    </source>
</reference>
<gene>
    <name evidence="3" type="ORF">BJ984_003231</name>
</gene>
<accession>A0A852STL1</accession>
<proteinExistence type="predicted"/>
<protein>
    <recommendedName>
        <fullName evidence="2">YdhG-like domain-containing protein</fullName>
    </recommendedName>
</protein>
<dbReference type="AlphaFoldDB" id="A0A852STL1"/>
<dbReference type="Proteomes" id="UP000549913">
    <property type="component" value="Unassembled WGS sequence"/>
</dbReference>
<dbReference type="EMBL" id="JACCBM010000001">
    <property type="protein sequence ID" value="NYD72073.1"/>
    <property type="molecule type" value="Genomic_DNA"/>
</dbReference>
<evidence type="ECO:0000313" key="4">
    <source>
        <dbReference type="Proteomes" id="UP000549913"/>
    </source>
</evidence>
<comment type="caution">
    <text evidence="3">The sequence shown here is derived from an EMBL/GenBank/DDBJ whole genome shotgun (WGS) entry which is preliminary data.</text>
</comment>
<feature type="domain" description="YdhG-like" evidence="2">
    <location>
        <begin position="19"/>
        <end position="114"/>
    </location>
</feature>